<evidence type="ECO:0000313" key="6">
    <source>
        <dbReference type="EMBL" id="PSJ07260.1"/>
    </source>
</evidence>
<dbReference type="Proteomes" id="UP000243002">
    <property type="component" value="Unassembled WGS sequence"/>
</dbReference>
<evidence type="ECO:0000256" key="3">
    <source>
        <dbReference type="ARBA" id="ARBA00022741"/>
    </source>
</evidence>
<evidence type="ECO:0000259" key="5">
    <source>
        <dbReference type="PROSITE" id="PS50893"/>
    </source>
</evidence>
<gene>
    <name evidence="6" type="ORF">C7K55_00450</name>
</gene>
<comment type="similarity">
    <text evidence="1">Belongs to the ABC transporter superfamily.</text>
</comment>
<dbReference type="Pfam" id="PF00005">
    <property type="entry name" value="ABC_tran"/>
    <property type="match status" value="1"/>
</dbReference>
<dbReference type="InterPro" id="IPR027417">
    <property type="entry name" value="P-loop_NTPase"/>
</dbReference>
<keyword evidence="3" id="KW-0547">Nucleotide-binding</keyword>
<dbReference type="PROSITE" id="PS50893">
    <property type="entry name" value="ABC_TRANSPORTER_2"/>
    <property type="match status" value="1"/>
</dbReference>
<dbReference type="PROSITE" id="PS00211">
    <property type="entry name" value="ABC_TRANSPORTER_1"/>
    <property type="match status" value="1"/>
</dbReference>
<dbReference type="InterPro" id="IPR050763">
    <property type="entry name" value="ABC_transporter_ATP-binding"/>
</dbReference>
<dbReference type="InterPro" id="IPR003439">
    <property type="entry name" value="ABC_transporter-like_ATP-bd"/>
</dbReference>
<evidence type="ECO:0000256" key="2">
    <source>
        <dbReference type="ARBA" id="ARBA00022448"/>
    </source>
</evidence>
<dbReference type="PANTHER" id="PTHR42711:SF5">
    <property type="entry name" value="ABC TRANSPORTER ATP-BINDING PROTEIN NATA"/>
    <property type="match status" value="1"/>
</dbReference>
<proteinExistence type="inferred from homology"/>
<dbReference type="InterPro" id="IPR017871">
    <property type="entry name" value="ABC_transporter-like_CS"/>
</dbReference>
<dbReference type="OrthoDB" id="9804819at2"/>
<keyword evidence="4" id="KW-0067">ATP-binding</keyword>
<protein>
    <submittedName>
        <fullName evidence="6">Lysozyme</fullName>
    </submittedName>
</protein>
<dbReference type="SUPFAM" id="SSF52540">
    <property type="entry name" value="P-loop containing nucleoside triphosphate hydrolases"/>
    <property type="match status" value="1"/>
</dbReference>
<name>A0A2P7N1B6_9CYAN</name>
<keyword evidence="2" id="KW-0813">Transport</keyword>
<evidence type="ECO:0000256" key="1">
    <source>
        <dbReference type="ARBA" id="ARBA00005417"/>
    </source>
</evidence>
<dbReference type="InterPro" id="IPR003593">
    <property type="entry name" value="AAA+_ATPase"/>
</dbReference>
<dbReference type="GO" id="GO:0016887">
    <property type="term" value="F:ATP hydrolysis activity"/>
    <property type="evidence" value="ECO:0007669"/>
    <property type="project" value="InterPro"/>
</dbReference>
<evidence type="ECO:0000256" key="4">
    <source>
        <dbReference type="ARBA" id="ARBA00022840"/>
    </source>
</evidence>
<organism evidence="6 7">
    <name type="scientific">Cyanobium usitatum str. Tous</name>
    <dbReference type="NCBI Taxonomy" id="2116684"/>
    <lineage>
        <taxon>Bacteria</taxon>
        <taxon>Bacillati</taxon>
        <taxon>Cyanobacteriota</taxon>
        <taxon>Cyanophyceae</taxon>
        <taxon>Synechococcales</taxon>
        <taxon>Prochlorococcaceae</taxon>
        <taxon>Cyanobium</taxon>
    </lineage>
</organism>
<accession>A0A2P7N1B6</accession>
<dbReference type="SMART" id="SM00382">
    <property type="entry name" value="AAA"/>
    <property type="match status" value="1"/>
</dbReference>
<dbReference type="Gene3D" id="3.40.50.300">
    <property type="entry name" value="P-loop containing nucleotide triphosphate hydrolases"/>
    <property type="match status" value="1"/>
</dbReference>
<evidence type="ECO:0000313" key="7">
    <source>
        <dbReference type="Proteomes" id="UP000243002"/>
    </source>
</evidence>
<feature type="domain" description="ABC transporter" evidence="5">
    <location>
        <begin position="8"/>
        <end position="244"/>
    </location>
</feature>
<keyword evidence="7" id="KW-1185">Reference proteome</keyword>
<dbReference type="EMBL" id="PXXO01000001">
    <property type="protein sequence ID" value="PSJ07260.1"/>
    <property type="molecule type" value="Genomic_DNA"/>
</dbReference>
<dbReference type="GO" id="GO:0005524">
    <property type="term" value="F:ATP binding"/>
    <property type="evidence" value="ECO:0007669"/>
    <property type="project" value="UniProtKB-KW"/>
</dbReference>
<dbReference type="AlphaFoldDB" id="A0A2P7N1B6"/>
<sequence length="346" mass="37333">MERLESVIELQQLCKRYGGKKAATAVVALDNLSLQVPAGSLYGLLGPNGAGKTTALRILCTLLAPDSGSVRVGGVDALAEPRAVRRLLGYVAQEVAIDKILTGRELLQLQGDLYHLAPAARNRRMDELIELLGMTDWIDRRCGSYSGGMRRRLDLAAGLLHSPQVLVLDEPTVGLDIESRAAIWSVLRQLREGGTTVLLSSHYLEEVDALADHLAIIEAGKVIAEGAPAVLKAALGGDRVTLRVREFSDADEAERVRSLLHDCAGVRQVVVNRAQGYSLNLVIEHDGVVEQLRRQLAAADLPVFALAQSRPSLDDVYLQATGRTLMDAELAVAGSRDPKAERKASM</sequence>
<reference evidence="6 7" key="1">
    <citation type="journal article" date="2018" name="Environ. Microbiol.">
        <title>Ecological and genomic features of two widespread freshwater picocyanobacteria.</title>
        <authorList>
            <person name="Cabello-Yeves P.J."/>
            <person name="Picazo A."/>
            <person name="Camacho A."/>
            <person name="Callieri C."/>
            <person name="Rosselli R."/>
            <person name="Roda-Garcia J.J."/>
            <person name="Coutinho F.H."/>
            <person name="Rodriguez-Valera F."/>
        </authorList>
    </citation>
    <scope>NUCLEOTIDE SEQUENCE [LARGE SCALE GENOMIC DNA]</scope>
    <source>
        <strain evidence="6 7">Tous</strain>
    </source>
</reference>
<comment type="caution">
    <text evidence="6">The sequence shown here is derived from an EMBL/GenBank/DDBJ whole genome shotgun (WGS) entry which is preliminary data.</text>
</comment>
<dbReference type="PANTHER" id="PTHR42711">
    <property type="entry name" value="ABC TRANSPORTER ATP-BINDING PROTEIN"/>
    <property type="match status" value="1"/>
</dbReference>